<dbReference type="InterPro" id="IPR043519">
    <property type="entry name" value="NT_sf"/>
</dbReference>
<evidence type="ECO:0000256" key="2">
    <source>
        <dbReference type="HAMAP-Rule" id="MF_01477"/>
    </source>
</evidence>
<dbReference type="GO" id="GO:0090071">
    <property type="term" value="P:negative regulation of ribosome biogenesis"/>
    <property type="evidence" value="ECO:0007669"/>
    <property type="project" value="UniProtKB-UniRule"/>
</dbReference>
<dbReference type="InterPro" id="IPR004394">
    <property type="entry name" value="Iojap/RsfS/C7orf30"/>
</dbReference>
<dbReference type="EMBL" id="JACCKS010000002">
    <property type="protein sequence ID" value="NZA36861.1"/>
    <property type="molecule type" value="Genomic_DNA"/>
</dbReference>
<sequence length="117" mass="13537">MIDIEPKEFAEKVKEWIDAKNGTEVEIIDIAEVSTLGDYFVIASGNSERQVKAIADNVEYEAEKLGIVPKSVEGAREARWILLDYYDVIVHIFHAEERQFYNLERLWKDGTRPSTFE</sequence>
<dbReference type="SUPFAM" id="SSF81301">
    <property type="entry name" value="Nucleotidyltransferase"/>
    <property type="match status" value="1"/>
</dbReference>
<accession>A0A853JHU6</accession>
<dbReference type="RefSeq" id="WP_180492771.1">
    <property type="nucleotide sequence ID" value="NZ_CABJAI010000008.1"/>
</dbReference>
<dbReference type="GO" id="GO:0043023">
    <property type="term" value="F:ribosomal large subunit binding"/>
    <property type="evidence" value="ECO:0007669"/>
    <property type="project" value="TreeGrafter"/>
</dbReference>
<name>A0A853JHU6_9FIRM</name>
<dbReference type="HAMAP" id="MF_01477">
    <property type="entry name" value="Iojap_RsfS"/>
    <property type="match status" value="1"/>
</dbReference>
<dbReference type="GO" id="GO:0017148">
    <property type="term" value="P:negative regulation of translation"/>
    <property type="evidence" value="ECO:0007669"/>
    <property type="project" value="UniProtKB-UniRule"/>
</dbReference>
<comment type="function">
    <text evidence="2">Functions as a ribosomal silencing factor. Interacts with ribosomal protein uL14 (rplN), blocking formation of intersubunit bridge B8. Prevents association of the 30S and 50S ribosomal subunits and the formation of functional ribosomes, thus repressing translation.</text>
</comment>
<dbReference type="PANTHER" id="PTHR21043:SF0">
    <property type="entry name" value="MITOCHONDRIAL ASSEMBLY OF RIBOSOMAL LARGE SUBUNIT PROTEIN 1"/>
    <property type="match status" value="1"/>
</dbReference>
<keyword evidence="2" id="KW-0678">Repressor</keyword>
<gene>
    <name evidence="2 3" type="primary">rsfS</name>
    <name evidence="3" type="ORF">H0N91_01580</name>
</gene>
<proteinExistence type="inferred from homology"/>
<protein>
    <recommendedName>
        <fullName evidence="2">Ribosomal silencing factor RsfS</fullName>
    </recommendedName>
</protein>
<reference evidence="3 4" key="1">
    <citation type="submission" date="2020-07" db="EMBL/GenBank/DDBJ databases">
        <title>Organ Donor 1.</title>
        <authorList>
            <person name="Marsh A.J."/>
            <person name="Azcarate-Peril M.A."/>
        </authorList>
    </citation>
    <scope>NUCLEOTIDE SEQUENCE [LARGE SCALE GENOMIC DNA]</scope>
    <source>
        <strain evidence="3 4">AMC0717</strain>
    </source>
</reference>
<keyword evidence="2" id="KW-0963">Cytoplasm</keyword>
<evidence type="ECO:0000313" key="4">
    <source>
        <dbReference type="Proteomes" id="UP000586254"/>
    </source>
</evidence>
<comment type="caution">
    <text evidence="3">The sequence shown here is derived from an EMBL/GenBank/DDBJ whole genome shotgun (WGS) entry which is preliminary data.</text>
</comment>
<comment type="similarity">
    <text evidence="1 2">Belongs to the Iojap/RsfS family.</text>
</comment>
<dbReference type="GO" id="GO:0005737">
    <property type="term" value="C:cytoplasm"/>
    <property type="evidence" value="ECO:0007669"/>
    <property type="project" value="UniProtKB-SubCell"/>
</dbReference>
<dbReference type="Gene3D" id="3.30.460.10">
    <property type="entry name" value="Beta Polymerase, domain 2"/>
    <property type="match status" value="1"/>
</dbReference>
<evidence type="ECO:0000256" key="1">
    <source>
        <dbReference type="ARBA" id="ARBA00010574"/>
    </source>
</evidence>
<organism evidence="3 4">
    <name type="scientific">Eubacterium callanderi</name>
    <dbReference type="NCBI Taxonomy" id="53442"/>
    <lineage>
        <taxon>Bacteria</taxon>
        <taxon>Bacillati</taxon>
        <taxon>Bacillota</taxon>
        <taxon>Clostridia</taxon>
        <taxon>Eubacteriales</taxon>
        <taxon>Eubacteriaceae</taxon>
        <taxon>Eubacterium</taxon>
    </lineage>
</organism>
<comment type="subunit">
    <text evidence="2">Interacts with ribosomal protein uL14 (rplN).</text>
</comment>
<comment type="subcellular location">
    <subcellularLocation>
        <location evidence="2">Cytoplasm</location>
    </subcellularLocation>
</comment>
<dbReference type="PANTHER" id="PTHR21043">
    <property type="entry name" value="IOJAP SUPERFAMILY ORTHOLOG"/>
    <property type="match status" value="1"/>
</dbReference>
<dbReference type="GO" id="GO:0042256">
    <property type="term" value="P:cytosolic ribosome assembly"/>
    <property type="evidence" value="ECO:0007669"/>
    <property type="project" value="UniProtKB-UniRule"/>
</dbReference>
<evidence type="ECO:0000313" key="3">
    <source>
        <dbReference type="EMBL" id="NZA36861.1"/>
    </source>
</evidence>
<dbReference type="AlphaFoldDB" id="A0A853JHU6"/>
<dbReference type="NCBIfam" id="TIGR00090">
    <property type="entry name" value="rsfS_iojap_ybeB"/>
    <property type="match status" value="1"/>
</dbReference>
<dbReference type="Proteomes" id="UP000586254">
    <property type="component" value="Unassembled WGS sequence"/>
</dbReference>
<dbReference type="Pfam" id="PF02410">
    <property type="entry name" value="RsfS"/>
    <property type="match status" value="1"/>
</dbReference>
<keyword evidence="2" id="KW-0810">Translation regulation</keyword>